<dbReference type="InterPro" id="IPR037120">
    <property type="entry name" value="Haem_peroxidase_sf_animal"/>
</dbReference>
<gene>
    <name evidence="1" type="ORF">SMN809_LOCUS47533</name>
    <name evidence="2" type="ORF">SMN809_LOCUS52169</name>
</gene>
<comment type="caution">
    <text evidence="2">The sequence shown here is derived from an EMBL/GenBank/DDBJ whole genome shotgun (WGS) entry which is preliminary data.</text>
</comment>
<dbReference type="Gene3D" id="1.10.640.10">
    <property type="entry name" value="Haem peroxidase domain superfamily, animal type"/>
    <property type="match status" value="1"/>
</dbReference>
<dbReference type="SUPFAM" id="SSF48113">
    <property type="entry name" value="Heme-dependent peroxidases"/>
    <property type="match status" value="1"/>
</dbReference>
<organism evidence="2 3">
    <name type="scientific">Rotaria magnacalcarata</name>
    <dbReference type="NCBI Taxonomy" id="392030"/>
    <lineage>
        <taxon>Eukaryota</taxon>
        <taxon>Metazoa</taxon>
        <taxon>Spiralia</taxon>
        <taxon>Gnathifera</taxon>
        <taxon>Rotifera</taxon>
        <taxon>Eurotatoria</taxon>
        <taxon>Bdelloidea</taxon>
        <taxon>Philodinida</taxon>
        <taxon>Philodinidae</taxon>
        <taxon>Rotaria</taxon>
    </lineage>
</organism>
<dbReference type="AlphaFoldDB" id="A0A8S3CC22"/>
<dbReference type="PANTHER" id="PTHR11475">
    <property type="entry name" value="OXIDASE/PEROXIDASE"/>
    <property type="match status" value="1"/>
</dbReference>
<proteinExistence type="predicted"/>
<feature type="non-terminal residue" evidence="2">
    <location>
        <position position="45"/>
    </location>
</feature>
<evidence type="ECO:0000313" key="2">
    <source>
        <dbReference type="EMBL" id="CAF4909690.1"/>
    </source>
</evidence>
<accession>A0A8S3CC22</accession>
<dbReference type="InterPro" id="IPR010255">
    <property type="entry name" value="Haem_peroxidase_sf"/>
</dbReference>
<dbReference type="Proteomes" id="UP000676336">
    <property type="component" value="Unassembled WGS sequence"/>
</dbReference>
<dbReference type="GO" id="GO:0006979">
    <property type="term" value="P:response to oxidative stress"/>
    <property type="evidence" value="ECO:0007669"/>
    <property type="project" value="InterPro"/>
</dbReference>
<name>A0A8S3CC22_9BILA</name>
<dbReference type="PANTHER" id="PTHR11475:SF75">
    <property type="entry name" value="PEROXIDASIN HOMOLOG"/>
    <property type="match status" value="1"/>
</dbReference>
<dbReference type="PROSITE" id="PS50292">
    <property type="entry name" value="PEROXIDASE_3"/>
    <property type="match status" value="1"/>
</dbReference>
<protein>
    <submittedName>
        <fullName evidence="2">Uncharacterized protein</fullName>
    </submittedName>
</protein>
<evidence type="ECO:0000313" key="3">
    <source>
        <dbReference type="Proteomes" id="UP000676336"/>
    </source>
</evidence>
<dbReference type="Pfam" id="PF03098">
    <property type="entry name" value="An_peroxidase"/>
    <property type="match status" value="1"/>
</dbReference>
<dbReference type="GO" id="GO:0005615">
    <property type="term" value="C:extracellular space"/>
    <property type="evidence" value="ECO:0007669"/>
    <property type="project" value="TreeGrafter"/>
</dbReference>
<sequence length="45" mass="5200">MAYRTGDGTCNNLKHPFWGASLTALTRWLHSQYENGFNTPRGWNE</sequence>
<evidence type="ECO:0000313" key="1">
    <source>
        <dbReference type="EMBL" id="CAF4809534.1"/>
    </source>
</evidence>
<dbReference type="GO" id="GO:0004601">
    <property type="term" value="F:peroxidase activity"/>
    <property type="evidence" value="ECO:0007669"/>
    <property type="project" value="InterPro"/>
</dbReference>
<dbReference type="EMBL" id="CAJOBI010176476">
    <property type="protein sequence ID" value="CAF4909690.1"/>
    <property type="molecule type" value="Genomic_DNA"/>
</dbReference>
<dbReference type="InterPro" id="IPR019791">
    <property type="entry name" value="Haem_peroxidase_animal"/>
</dbReference>
<reference evidence="2" key="1">
    <citation type="submission" date="2021-02" db="EMBL/GenBank/DDBJ databases">
        <authorList>
            <person name="Nowell W R."/>
        </authorList>
    </citation>
    <scope>NUCLEOTIDE SEQUENCE</scope>
</reference>
<dbReference type="EMBL" id="CAJOBI010150697">
    <property type="protein sequence ID" value="CAF4809534.1"/>
    <property type="molecule type" value="Genomic_DNA"/>
</dbReference>
<dbReference type="GO" id="GO:0020037">
    <property type="term" value="F:heme binding"/>
    <property type="evidence" value="ECO:0007669"/>
    <property type="project" value="InterPro"/>
</dbReference>